<comment type="function">
    <text evidence="5">Hydroxynaphthalene reductase-like protein; part of the Pks2 gene cluster that mediates the formation of infectious structures (appressoria), enabling these fungi to kill insects faster. The product of the Pks2 gene cluster is different from the one of Pks1 and has still not been identified.</text>
</comment>
<dbReference type="Pfam" id="PF00106">
    <property type="entry name" value="adh_short"/>
    <property type="match status" value="1"/>
</dbReference>
<keyword evidence="3" id="KW-0521">NADP</keyword>
<name>A0A0B4GXI2_METGA</name>
<evidence type="ECO:0000256" key="5">
    <source>
        <dbReference type="ARBA" id="ARBA00046017"/>
    </source>
</evidence>
<dbReference type="InterPro" id="IPR002347">
    <property type="entry name" value="SDR_fam"/>
</dbReference>
<dbReference type="InterPro" id="IPR036291">
    <property type="entry name" value="NAD(P)-bd_dom_sf"/>
</dbReference>
<evidence type="ECO:0000313" key="8">
    <source>
        <dbReference type="Proteomes" id="UP000031192"/>
    </source>
</evidence>
<keyword evidence="4" id="KW-0560">Oxidoreductase</keyword>
<dbReference type="PANTHER" id="PTHR44169">
    <property type="entry name" value="NADPH-DEPENDENT 1-ACYLDIHYDROXYACETONE PHOSPHATE REDUCTASE"/>
    <property type="match status" value="1"/>
</dbReference>
<evidence type="ECO:0000256" key="2">
    <source>
        <dbReference type="ARBA" id="ARBA00015194"/>
    </source>
</evidence>
<sequence>MSTRQSALVTGASRGGLGDALAQELHARGFRVFATARTLPKVQHLKDLGMEVVKMDVADSTSIRNAAAQVASLTGNRLDILINNAGTGYQSTLLDADMETARQLFNVNVFGVLDVTQAFGPLLIASKGIIVNAGSVLGRVPMPFCGVYNASKAALDSLSKQMRIELAPFDIRVIHVNAGGIQSDFLSHAAGEKGLPEKSPYYAGHRVLNPWISGEITRRKYQPRLARRQDYAKSVVDAIVKRNPPSCLWTGYSAWVIWFTTSFLWRDATDLMMWAMGAPDIKVAISSNE</sequence>
<accession>A0A0B4GXI2</accession>
<dbReference type="OrthoDB" id="2102561at2759"/>
<comment type="similarity">
    <text evidence="1 6">Belongs to the short-chain dehydrogenases/reductases (SDR) family.</text>
</comment>
<dbReference type="SUPFAM" id="SSF51735">
    <property type="entry name" value="NAD(P)-binding Rossmann-fold domains"/>
    <property type="match status" value="1"/>
</dbReference>
<evidence type="ECO:0000256" key="4">
    <source>
        <dbReference type="ARBA" id="ARBA00023002"/>
    </source>
</evidence>
<dbReference type="Gene3D" id="3.40.50.720">
    <property type="entry name" value="NAD(P)-binding Rossmann-like Domain"/>
    <property type="match status" value="1"/>
</dbReference>
<organism evidence="7 8">
    <name type="scientific">Metarhizium guizhouense (strain ARSEF 977)</name>
    <dbReference type="NCBI Taxonomy" id="1276136"/>
    <lineage>
        <taxon>Eukaryota</taxon>
        <taxon>Fungi</taxon>
        <taxon>Dikarya</taxon>
        <taxon>Ascomycota</taxon>
        <taxon>Pezizomycotina</taxon>
        <taxon>Sordariomycetes</taxon>
        <taxon>Hypocreomycetidae</taxon>
        <taxon>Hypocreales</taxon>
        <taxon>Clavicipitaceae</taxon>
        <taxon>Metarhizium</taxon>
    </lineage>
</organism>
<dbReference type="GO" id="GO:0004806">
    <property type="term" value="F:triacylglycerol lipase activity"/>
    <property type="evidence" value="ECO:0007669"/>
    <property type="project" value="TreeGrafter"/>
</dbReference>
<comment type="caution">
    <text evidence="7">The sequence shown here is derived from an EMBL/GenBank/DDBJ whole genome shotgun (WGS) entry which is preliminary data.</text>
</comment>
<dbReference type="CDD" id="cd05374">
    <property type="entry name" value="17beta-HSD-like_SDR_c"/>
    <property type="match status" value="1"/>
</dbReference>
<dbReference type="AlphaFoldDB" id="A0A0B4GXI2"/>
<dbReference type="HOGENOM" id="CLU_010194_2_9_1"/>
<evidence type="ECO:0000313" key="7">
    <source>
        <dbReference type="EMBL" id="KID82221.1"/>
    </source>
</evidence>
<dbReference type="PRINTS" id="PR00080">
    <property type="entry name" value="SDRFAMILY"/>
</dbReference>
<dbReference type="GO" id="GO:0005811">
    <property type="term" value="C:lipid droplet"/>
    <property type="evidence" value="ECO:0007669"/>
    <property type="project" value="TreeGrafter"/>
</dbReference>
<dbReference type="PANTHER" id="PTHR44169:SF3">
    <property type="entry name" value="SHORT-CHAIN DEHYDROGENASE SRDE"/>
    <property type="match status" value="1"/>
</dbReference>
<protein>
    <recommendedName>
        <fullName evidence="2">Hydroxynaphthalene reductase-like protein Arp2</fullName>
    </recommendedName>
</protein>
<keyword evidence="8" id="KW-1185">Reference proteome</keyword>
<dbReference type="GO" id="GO:0005783">
    <property type="term" value="C:endoplasmic reticulum"/>
    <property type="evidence" value="ECO:0007669"/>
    <property type="project" value="TreeGrafter"/>
</dbReference>
<dbReference type="InterPro" id="IPR020904">
    <property type="entry name" value="Sc_DH/Rdtase_CS"/>
</dbReference>
<gene>
    <name evidence="7" type="ORF">MGU_10436</name>
</gene>
<dbReference type="GO" id="GO:0000140">
    <property type="term" value="F:acylglycerone-phosphate reductase (NADP+) activity"/>
    <property type="evidence" value="ECO:0007669"/>
    <property type="project" value="TreeGrafter"/>
</dbReference>
<dbReference type="GO" id="GO:0006654">
    <property type="term" value="P:phosphatidic acid biosynthetic process"/>
    <property type="evidence" value="ECO:0007669"/>
    <property type="project" value="TreeGrafter"/>
</dbReference>
<evidence type="ECO:0000256" key="3">
    <source>
        <dbReference type="ARBA" id="ARBA00022857"/>
    </source>
</evidence>
<reference evidence="7 8" key="1">
    <citation type="journal article" date="2014" name="Proc. Natl. Acad. Sci. U.S.A.">
        <title>Trajectory and genomic determinants of fungal-pathogen speciation and host adaptation.</title>
        <authorList>
            <person name="Hu X."/>
            <person name="Xiao G."/>
            <person name="Zheng P."/>
            <person name="Shang Y."/>
            <person name="Su Y."/>
            <person name="Zhang X."/>
            <person name="Liu X."/>
            <person name="Zhan S."/>
            <person name="St Leger R.J."/>
            <person name="Wang C."/>
        </authorList>
    </citation>
    <scope>NUCLEOTIDE SEQUENCE [LARGE SCALE GENOMIC DNA]</scope>
    <source>
        <strain evidence="7 8">ARSEF 977</strain>
    </source>
</reference>
<dbReference type="Proteomes" id="UP000031192">
    <property type="component" value="Unassembled WGS sequence"/>
</dbReference>
<dbReference type="PRINTS" id="PR00081">
    <property type="entry name" value="GDHRDH"/>
</dbReference>
<dbReference type="EMBL" id="AZNH01000096">
    <property type="protein sequence ID" value="KID82221.1"/>
    <property type="molecule type" value="Genomic_DNA"/>
</dbReference>
<dbReference type="GO" id="GO:0019433">
    <property type="term" value="P:triglyceride catabolic process"/>
    <property type="evidence" value="ECO:0007669"/>
    <property type="project" value="TreeGrafter"/>
</dbReference>
<evidence type="ECO:0000256" key="6">
    <source>
        <dbReference type="RuleBase" id="RU000363"/>
    </source>
</evidence>
<evidence type="ECO:0000256" key="1">
    <source>
        <dbReference type="ARBA" id="ARBA00006484"/>
    </source>
</evidence>
<proteinExistence type="inferred from homology"/>
<dbReference type="PROSITE" id="PS00061">
    <property type="entry name" value="ADH_SHORT"/>
    <property type="match status" value="1"/>
</dbReference>